<accession>A0A5E4MIC2</accession>
<evidence type="ECO:0000313" key="2">
    <source>
        <dbReference type="Proteomes" id="UP000325440"/>
    </source>
</evidence>
<dbReference type="EMBL" id="CABPRJ010000507">
    <property type="protein sequence ID" value="VVC30179.1"/>
    <property type="molecule type" value="Genomic_DNA"/>
</dbReference>
<sequence>MADALTFTVNADRVGFDFAEHYYAVMRTTPEYANQFYDDFGEYRTIYEDGTAVVARNRLEMKEVLLRPKSAPELTVNSIISVPCGGSLDRLLVTVTGDCFTHVFVAEKRPERLLTYAIVASVTQHLSAGAAADRSTIARTFAAGDFCADTGADDTPTAGLKAQEHVRLSKNRATSYEPLPDTVTDNGQPDITDGNPLLRILNIPDPAEYTIENIPITDVKAKKQVRFAQNIAIYYEPLPDTVTHNAQTDITDENLVLEMVNDIFRHVPPPEIQTDYNPPSSNYAIENLPLSILTHIIFNTPPPKIESYSPKNANRNIQHNSTEKYSPVVIIKHEPNYTKVSTNREPVLSKTVSDNKTRGSKAKKQVRFARNIATYYEPLPDVVTDNGQPDITDENPLLRILNIPNPAEYTIHSESLPDTLTENIPIAGVKAKKQVRFAQNIATYYEPLVDTVNDIVQPDITDDNLMLEMLKDIFLHTPPPEIETSYKPSSPDYVTENMPLSILNHIFLNIPPPKIETFRELIPPNTATSNLNINLAEINPPRILTRISYHSKITTYPQPFQNTVRYQVPFSVFQPLRNVPMQIGPMITQPNFLFTVNGGAHQLWVNPYIQPRNFHLPPSVHRTNNVCIPTIRRG</sequence>
<dbReference type="AlphaFoldDB" id="A0A5E4MIC2"/>
<keyword evidence="2" id="KW-1185">Reference proteome</keyword>
<dbReference type="Proteomes" id="UP000325440">
    <property type="component" value="Unassembled WGS sequence"/>
</dbReference>
<reference evidence="1 2" key="1">
    <citation type="submission" date="2019-08" db="EMBL/GenBank/DDBJ databases">
        <authorList>
            <person name="Alioto T."/>
            <person name="Alioto T."/>
            <person name="Gomez Garrido J."/>
        </authorList>
    </citation>
    <scope>NUCLEOTIDE SEQUENCE [LARGE SCALE GENOMIC DNA]</scope>
</reference>
<dbReference type="Gene3D" id="3.10.450.50">
    <property type="match status" value="1"/>
</dbReference>
<organism evidence="1 2">
    <name type="scientific">Cinara cedri</name>
    <dbReference type="NCBI Taxonomy" id="506608"/>
    <lineage>
        <taxon>Eukaryota</taxon>
        <taxon>Metazoa</taxon>
        <taxon>Ecdysozoa</taxon>
        <taxon>Arthropoda</taxon>
        <taxon>Hexapoda</taxon>
        <taxon>Insecta</taxon>
        <taxon>Pterygota</taxon>
        <taxon>Neoptera</taxon>
        <taxon>Paraneoptera</taxon>
        <taxon>Hemiptera</taxon>
        <taxon>Sternorrhyncha</taxon>
        <taxon>Aphidomorpha</taxon>
        <taxon>Aphidoidea</taxon>
        <taxon>Aphididae</taxon>
        <taxon>Lachninae</taxon>
        <taxon>Cinara</taxon>
    </lineage>
</organism>
<gene>
    <name evidence="1" type="ORF">CINCED_3A024415</name>
</gene>
<proteinExistence type="predicted"/>
<dbReference type="OrthoDB" id="339151at2759"/>
<name>A0A5E4MIC2_9HEMI</name>
<evidence type="ECO:0000313" key="1">
    <source>
        <dbReference type="EMBL" id="VVC30179.1"/>
    </source>
</evidence>
<protein>
    <recommendedName>
        <fullName evidence="3">Nuclear transport factor 2, eukaryote,NTF2-like domain</fullName>
    </recommendedName>
</protein>
<evidence type="ECO:0008006" key="3">
    <source>
        <dbReference type="Google" id="ProtNLM"/>
    </source>
</evidence>